<dbReference type="EMBL" id="AUSV01000113">
    <property type="protein sequence ID" value="ESP91501.1"/>
    <property type="molecule type" value="Genomic_DNA"/>
</dbReference>
<name>V4H236_PSEL2</name>
<sequence length="58" mass="6705">MVYLAKFLSLCSLVRLPVFNINYVMVVSCLLSKRGCYTASLHIRFKNSVNISFPYKKQ</sequence>
<dbReference type="AlphaFoldDB" id="V4H236"/>
<proteinExistence type="predicted"/>
<dbReference type="PROSITE" id="PS51257">
    <property type="entry name" value="PROKAR_LIPOPROTEIN"/>
    <property type="match status" value="1"/>
</dbReference>
<accession>V4H236</accession>
<protein>
    <submittedName>
        <fullName evidence="1">Uncharacterized protein</fullName>
    </submittedName>
</protein>
<gene>
    <name evidence="1" type="ORF">PL2TA16_00300</name>
</gene>
<organism evidence="1 2">
    <name type="scientific">Pseudoalteromonas luteoviolacea (strain 2ta16)</name>
    <dbReference type="NCBI Taxonomy" id="1353533"/>
    <lineage>
        <taxon>Bacteria</taxon>
        <taxon>Pseudomonadati</taxon>
        <taxon>Pseudomonadota</taxon>
        <taxon>Gammaproteobacteria</taxon>
        <taxon>Alteromonadales</taxon>
        <taxon>Pseudoalteromonadaceae</taxon>
        <taxon>Pseudoalteromonas</taxon>
    </lineage>
</organism>
<comment type="caution">
    <text evidence="1">The sequence shown here is derived from an EMBL/GenBank/DDBJ whole genome shotgun (WGS) entry which is preliminary data.</text>
</comment>
<evidence type="ECO:0000313" key="1">
    <source>
        <dbReference type="EMBL" id="ESP91501.1"/>
    </source>
</evidence>
<reference evidence="1 2" key="1">
    <citation type="submission" date="2013-07" db="EMBL/GenBank/DDBJ databases">
        <title>Draft genome sequence of Pseudoalteromonas luteoviolacea 2ta16.</title>
        <authorList>
            <person name="Allen E.E."/>
            <person name="Azam F."/>
            <person name="Podell S."/>
        </authorList>
    </citation>
    <scope>NUCLEOTIDE SEQUENCE [LARGE SCALE GENOMIC DNA]</scope>
    <source>
        <strain evidence="1 2">2ta16</strain>
    </source>
</reference>
<evidence type="ECO:0000313" key="2">
    <source>
        <dbReference type="Proteomes" id="UP000017820"/>
    </source>
</evidence>
<dbReference type="Proteomes" id="UP000017820">
    <property type="component" value="Unassembled WGS sequence"/>
</dbReference>